<evidence type="ECO:0000313" key="3">
    <source>
        <dbReference type="EMBL" id="CAI8018133.1"/>
    </source>
</evidence>
<dbReference type="SUPFAM" id="SSF89796">
    <property type="entry name" value="CoA-transferase family III (CaiB/BaiF)"/>
    <property type="match status" value="1"/>
</dbReference>
<dbReference type="InterPro" id="IPR044855">
    <property type="entry name" value="CoA-Trfase_III_dom3_sf"/>
</dbReference>
<dbReference type="AlphaFoldDB" id="A0AA35RUU0"/>
<sequence>MPLPTPLKGIRVVDFTWVRAGPWAARWMGTLGAEVIKVEWPLNLDTLRQNRFTVPPGIEPGPNSTGQFADTNANKRGISVNTRTEEGLELVKRLISVSDIVIENFSSRIMQRWGLGYEQLKKIRPDIIYVSMAGFGHTGRYHWYGTMGPAAQALSGLTHLSGLPGEPPAGWGWSYLDDTGGMYGAMSALTALRHRSATGKGQHVDLSQMITGITLTGPALLDKTVNGRKARREGFPPGNRTVWPGAEVVNNYRGPIAAPHNAYRTAPGGYNDWATIACLSNDEWQNLVKLMGDPDWADDRFDTIDGRLEHQEEMDERIGEWTKTMGKYELTEKCQGAGVRAMAVQSSQDRVDNDPQLRHRDMYVPMDHPMLGPWKFQNAPFKMSKSPAQMSSPPPMIGQHNRDVLEDLLGVAHDDLLDGYENGIFWPTTMDRYPYIEEALR</sequence>
<dbReference type="PANTHER" id="PTHR48207:SF3">
    <property type="entry name" value="SUCCINATE--HYDROXYMETHYLGLUTARATE COA-TRANSFERASE"/>
    <property type="match status" value="1"/>
</dbReference>
<keyword evidence="4" id="KW-1185">Reference proteome</keyword>
<comment type="similarity">
    <text evidence="1">Belongs to the CoA-transferase III family.</text>
</comment>
<evidence type="ECO:0000313" key="4">
    <source>
        <dbReference type="Proteomes" id="UP001174909"/>
    </source>
</evidence>
<comment type="caution">
    <text evidence="3">The sequence shown here is derived from an EMBL/GenBank/DDBJ whole genome shotgun (WGS) entry which is preliminary data.</text>
</comment>
<proteinExistence type="inferred from homology"/>
<reference evidence="3" key="1">
    <citation type="submission" date="2023-03" db="EMBL/GenBank/DDBJ databases">
        <authorList>
            <person name="Steffen K."/>
            <person name="Cardenas P."/>
        </authorList>
    </citation>
    <scope>NUCLEOTIDE SEQUENCE</scope>
</reference>
<protein>
    <submittedName>
        <fullName evidence="3">Succinyl-CoA:(R)-benzylsuccinate CoA-transferase subunit BbsF</fullName>
    </submittedName>
</protein>
<dbReference type="Proteomes" id="UP001174909">
    <property type="component" value="Unassembled WGS sequence"/>
</dbReference>
<accession>A0AA35RUU0</accession>
<gene>
    <name evidence="3" type="ORF">GBAR_LOCUS10959</name>
</gene>
<dbReference type="PANTHER" id="PTHR48207">
    <property type="entry name" value="SUCCINATE--HYDROXYMETHYLGLUTARATE COA-TRANSFERASE"/>
    <property type="match status" value="1"/>
</dbReference>
<dbReference type="Gene3D" id="3.30.1540.10">
    <property type="entry name" value="formyl-coa transferase, domain 3"/>
    <property type="match status" value="1"/>
</dbReference>
<keyword evidence="2" id="KW-0808">Transferase</keyword>
<dbReference type="Gene3D" id="3.40.50.10540">
    <property type="entry name" value="Crotonobetainyl-coa:carnitine coa-transferase, domain 1"/>
    <property type="match status" value="1"/>
</dbReference>
<dbReference type="Pfam" id="PF02515">
    <property type="entry name" value="CoA_transf_3"/>
    <property type="match status" value="1"/>
</dbReference>
<organism evidence="3 4">
    <name type="scientific">Geodia barretti</name>
    <name type="common">Barrett's horny sponge</name>
    <dbReference type="NCBI Taxonomy" id="519541"/>
    <lineage>
        <taxon>Eukaryota</taxon>
        <taxon>Metazoa</taxon>
        <taxon>Porifera</taxon>
        <taxon>Demospongiae</taxon>
        <taxon>Heteroscleromorpha</taxon>
        <taxon>Tetractinellida</taxon>
        <taxon>Astrophorina</taxon>
        <taxon>Geodiidae</taxon>
        <taxon>Geodia</taxon>
    </lineage>
</organism>
<dbReference type="InterPro" id="IPR023606">
    <property type="entry name" value="CoA-Trfase_III_dom_1_sf"/>
</dbReference>
<dbReference type="InterPro" id="IPR050483">
    <property type="entry name" value="CoA-transferase_III_domain"/>
</dbReference>
<dbReference type="GO" id="GO:0008410">
    <property type="term" value="F:CoA-transferase activity"/>
    <property type="evidence" value="ECO:0007669"/>
    <property type="project" value="TreeGrafter"/>
</dbReference>
<name>A0AA35RUU0_GEOBA</name>
<dbReference type="EMBL" id="CASHTH010001687">
    <property type="protein sequence ID" value="CAI8018133.1"/>
    <property type="molecule type" value="Genomic_DNA"/>
</dbReference>
<evidence type="ECO:0000256" key="2">
    <source>
        <dbReference type="ARBA" id="ARBA00022679"/>
    </source>
</evidence>
<evidence type="ECO:0000256" key="1">
    <source>
        <dbReference type="ARBA" id="ARBA00008383"/>
    </source>
</evidence>
<dbReference type="InterPro" id="IPR003673">
    <property type="entry name" value="CoA-Trfase_fam_III"/>
</dbReference>